<keyword evidence="23" id="KW-1185">Reference proteome</keyword>
<evidence type="ECO:0000256" key="14">
    <source>
        <dbReference type="ARBA" id="ARBA00022833"/>
    </source>
</evidence>
<dbReference type="GO" id="GO:0009423">
    <property type="term" value="P:chorismate biosynthetic process"/>
    <property type="evidence" value="ECO:0007669"/>
    <property type="project" value="UniProtKB-UniRule"/>
</dbReference>
<dbReference type="PIRSF" id="PIRSF001455">
    <property type="entry name" value="DHQ_synth"/>
    <property type="match status" value="1"/>
</dbReference>
<dbReference type="EC" id="4.2.3.4" evidence="8 19"/>
<keyword evidence="13" id="KW-0547">Nucleotide-binding</keyword>
<dbReference type="GO" id="GO:0008652">
    <property type="term" value="P:amino acid biosynthetic process"/>
    <property type="evidence" value="ECO:0007669"/>
    <property type="project" value="UniProtKB-KW"/>
</dbReference>
<comment type="pathway">
    <text evidence="6">Metabolic intermediate biosynthesis; chorismate biosynthesis; chorismate from D-erythrose 4-phosphate and phosphoenolpyruvate: step 2/7.</text>
</comment>
<evidence type="ECO:0000256" key="7">
    <source>
        <dbReference type="ARBA" id="ARBA00005412"/>
    </source>
</evidence>
<evidence type="ECO:0000256" key="15">
    <source>
        <dbReference type="ARBA" id="ARBA00023027"/>
    </source>
</evidence>
<dbReference type="InterPro" id="IPR030963">
    <property type="entry name" value="DHQ_synth_fam"/>
</dbReference>
<comment type="cofactor">
    <cofactor evidence="3">
        <name>Co(2+)</name>
        <dbReference type="ChEBI" id="CHEBI:48828"/>
    </cofactor>
</comment>
<feature type="domain" description="3-dehydroquinate synthase C-terminal" evidence="21">
    <location>
        <begin position="169"/>
        <end position="312"/>
    </location>
</feature>
<dbReference type="GO" id="GO:0003856">
    <property type="term" value="F:3-dehydroquinate synthase activity"/>
    <property type="evidence" value="ECO:0007669"/>
    <property type="project" value="UniProtKB-UniRule"/>
</dbReference>
<evidence type="ECO:0000256" key="5">
    <source>
        <dbReference type="ARBA" id="ARBA00004496"/>
    </source>
</evidence>
<evidence type="ECO:0000256" key="4">
    <source>
        <dbReference type="ARBA" id="ARBA00003485"/>
    </source>
</evidence>
<protein>
    <recommendedName>
        <fullName evidence="9 19">3-dehydroquinate synthase</fullName>
        <ecNumber evidence="8 19">4.2.3.4</ecNumber>
    </recommendedName>
</protein>
<dbReference type="Gene3D" id="1.20.1090.10">
    <property type="entry name" value="Dehydroquinate synthase-like - alpha domain"/>
    <property type="match status" value="1"/>
</dbReference>
<dbReference type="EMBL" id="QJJX01000012">
    <property type="protein sequence ID" value="PXX22265.1"/>
    <property type="molecule type" value="Genomic_DNA"/>
</dbReference>
<dbReference type="Proteomes" id="UP000248314">
    <property type="component" value="Unassembled WGS sequence"/>
</dbReference>
<comment type="function">
    <text evidence="4">Catalyzes the conversion of 3-deoxy-D-arabino-heptulosonate 7-phosphate (DAHP) to dehydroquinate (DHQ).</text>
</comment>
<keyword evidence="16" id="KW-0057">Aromatic amino acid biosynthesis</keyword>
<evidence type="ECO:0000256" key="8">
    <source>
        <dbReference type="ARBA" id="ARBA00013031"/>
    </source>
</evidence>
<organism evidence="22 23">
    <name type="scientific">Hoylesella shahii DSM 15611 = JCM 12083</name>
    <dbReference type="NCBI Taxonomy" id="1122991"/>
    <lineage>
        <taxon>Bacteria</taxon>
        <taxon>Pseudomonadati</taxon>
        <taxon>Bacteroidota</taxon>
        <taxon>Bacteroidia</taxon>
        <taxon>Bacteroidales</taxon>
        <taxon>Prevotellaceae</taxon>
        <taxon>Hoylesella</taxon>
    </lineage>
</organism>
<dbReference type="SUPFAM" id="SSF56796">
    <property type="entry name" value="Dehydroquinate synthase-like"/>
    <property type="match status" value="1"/>
</dbReference>
<dbReference type="InterPro" id="IPR030960">
    <property type="entry name" value="DHQS/DOIS_N"/>
</dbReference>
<keyword evidence="18" id="KW-0170">Cobalt</keyword>
<dbReference type="CDD" id="cd08195">
    <property type="entry name" value="DHQS"/>
    <property type="match status" value="1"/>
</dbReference>
<dbReference type="NCBIfam" id="TIGR01357">
    <property type="entry name" value="aroB"/>
    <property type="match status" value="1"/>
</dbReference>
<evidence type="ECO:0000256" key="1">
    <source>
        <dbReference type="ARBA" id="ARBA00001393"/>
    </source>
</evidence>
<dbReference type="InterPro" id="IPR016037">
    <property type="entry name" value="DHQ_synth_AroB"/>
</dbReference>
<keyword evidence="17" id="KW-0456">Lyase</keyword>
<evidence type="ECO:0000256" key="10">
    <source>
        <dbReference type="ARBA" id="ARBA00022490"/>
    </source>
</evidence>
<evidence type="ECO:0000256" key="12">
    <source>
        <dbReference type="ARBA" id="ARBA00022723"/>
    </source>
</evidence>
<dbReference type="GO" id="GO:0005737">
    <property type="term" value="C:cytoplasm"/>
    <property type="evidence" value="ECO:0007669"/>
    <property type="project" value="UniProtKB-SubCell"/>
</dbReference>
<dbReference type="STRING" id="1122991.GCA_000613445_00882"/>
<comment type="cofactor">
    <cofactor evidence="2">
        <name>NAD(+)</name>
        <dbReference type="ChEBI" id="CHEBI:57540"/>
    </cofactor>
</comment>
<dbReference type="AlphaFoldDB" id="A0A318HUQ1"/>
<comment type="catalytic activity">
    <reaction evidence="1">
        <text>7-phospho-2-dehydro-3-deoxy-D-arabino-heptonate = 3-dehydroquinate + phosphate</text>
        <dbReference type="Rhea" id="RHEA:21968"/>
        <dbReference type="ChEBI" id="CHEBI:32364"/>
        <dbReference type="ChEBI" id="CHEBI:43474"/>
        <dbReference type="ChEBI" id="CHEBI:58394"/>
        <dbReference type="EC" id="4.2.3.4"/>
    </reaction>
</comment>
<evidence type="ECO:0000256" key="16">
    <source>
        <dbReference type="ARBA" id="ARBA00023141"/>
    </source>
</evidence>
<comment type="subcellular location">
    <subcellularLocation>
        <location evidence="5">Cytoplasm</location>
    </subcellularLocation>
</comment>
<keyword evidence="11" id="KW-0028">Amino-acid biosynthesis</keyword>
<keyword evidence="14" id="KW-0862">Zinc</keyword>
<evidence type="ECO:0000256" key="13">
    <source>
        <dbReference type="ARBA" id="ARBA00022741"/>
    </source>
</evidence>
<evidence type="ECO:0000256" key="17">
    <source>
        <dbReference type="ARBA" id="ARBA00023239"/>
    </source>
</evidence>
<reference evidence="22 23" key="1">
    <citation type="submission" date="2018-05" db="EMBL/GenBank/DDBJ databases">
        <title>Genomic Encyclopedia of Type Strains, Phase I: the one thousand microbial genomes (KMG-I) project.</title>
        <authorList>
            <person name="Kyrpides N."/>
        </authorList>
    </citation>
    <scope>NUCLEOTIDE SEQUENCE [LARGE SCALE GENOMIC DNA]</scope>
    <source>
        <strain evidence="22 23">DSM 15611</strain>
    </source>
</reference>
<name>A0A318HUQ1_9BACT</name>
<evidence type="ECO:0000256" key="3">
    <source>
        <dbReference type="ARBA" id="ARBA00001941"/>
    </source>
</evidence>
<dbReference type="Pfam" id="PF24621">
    <property type="entry name" value="DHQS_C"/>
    <property type="match status" value="1"/>
</dbReference>
<dbReference type="RefSeq" id="WP_025816918.1">
    <property type="nucleotide sequence ID" value="NZ_BAIZ01000036.1"/>
</dbReference>
<dbReference type="GO" id="GO:0009073">
    <property type="term" value="P:aromatic amino acid family biosynthetic process"/>
    <property type="evidence" value="ECO:0007669"/>
    <property type="project" value="UniProtKB-KW"/>
</dbReference>
<dbReference type="GO" id="GO:0000166">
    <property type="term" value="F:nucleotide binding"/>
    <property type="evidence" value="ECO:0007669"/>
    <property type="project" value="UniProtKB-KW"/>
</dbReference>
<accession>A0A318HUQ1</accession>
<dbReference type="Gene3D" id="3.40.50.1970">
    <property type="match status" value="1"/>
</dbReference>
<keyword evidence="12" id="KW-0479">Metal-binding</keyword>
<evidence type="ECO:0000256" key="18">
    <source>
        <dbReference type="ARBA" id="ARBA00023285"/>
    </source>
</evidence>
<evidence type="ECO:0000313" key="23">
    <source>
        <dbReference type="Proteomes" id="UP000248314"/>
    </source>
</evidence>
<sequence>MMQEVLISAQLESDLTRAINVCAPDKVFVLTDDTTKQFCWPKLQHFECLKGANLISIKPTDYNKNIATLSQVWESLATNGATRSSCLINLGGGMVTDLGGFAAATFKRGIRFVNIPTTLLAMVDAAVGGKTGVNFNALKNEIGVFCNARFVVLNTLFLSTLDNENTRSGYAEMLKHALISNEGMWSELLNFDLGQPNWETLQPMVVQSVKVKEEIVAQDPHEQGIRKALNLGHTVGHAFESFALHNGQQLLHGYAVAFGLVCELYLATFKTHFPVNKMRQTVQFIREYYGTLPLSCNDYDQLIELMQHDKKNTSKEINFTLLADIGQPIINQTASKEEIKEALDFFRETI</sequence>
<evidence type="ECO:0000256" key="9">
    <source>
        <dbReference type="ARBA" id="ARBA00017684"/>
    </source>
</evidence>
<proteinExistence type="inferred from homology"/>
<dbReference type="InterPro" id="IPR056179">
    <property type="entry name" value="DHQS_C"/>
</dbReference>
<dbReference type="PANTHER" id="PTHR43622:SF7">
    <property type="entry name" value="3-DEHYDROQUINATE SYNTHASE, CHLOROPLASTIC"/>
    <property type="match status" value="1"/>
</dbReference>
<feature type="domain" description="3-dehydroquinate synthase N-terminal" evidence="20">
    <location>
        <begin position="56"/>
        <end position="167"/>
    </location>
</feature>
<comment type="caution">
    <text evidence="22">The sequence shown here is derived from an EMBL/GenBank/DDBJ whole genome shotgun (WGS) entry which is preliminary data.</text>
</comment>
<gene>
    <name evidence="22" type="ORF">EJ73_01254</name>
</gene>
<dbReference type="PANTHER" id="PTHR43622">
    <property type="entry name" value="3-DEHYDROQUINATE SYNTHASE"/>
    <property type="match status" value="1"/>
</dbReference>
<evidence type="ECO:0000313" key="22">
    <source>
        <dbReference type="EMBL" id="PXX22265.1"/>
    </source>
</evidence>
<evidence type="ECO:0000256" key="2">
    <source>
        <dbReference type="ARBA" id="ARBA00001911"/>
    </source>
</evidence>
<evidence type="ECO:0000256" key="6">
    <source>
        <dbReference type="ARBA" id="ARBA00004661"/>
    </source>
</evidence>
<evidence type="ECO:0000256" key="11">
    <source>
        <dbReference type="ARBA" id="ARBA00022605"/>
    </source>
</evidence>
<dbReference type="InterPro" id="IPR050071">
    <property type="entry name" value="Dehydroquinate_synthase"/>
</dbReference>
<evidence type="ECO:0000259" key="20">
    <source>
        <dbReference type="Pfam" id="PF01761"/>
    </source>
</evidence>
<comment type="similarity">
    <text evidence="7">Belongs to the sugar phosphate cyclases superfamily. Dehydroquinate synthase family.</text>
</comment>
<keyword evidence="10" id="KW-0963">Cytoplasm</keyword>
<evidence type="ECO:0000259" key="21">
    <source>
        <dbReference type="Pfam" id="PF24621"/>
    </source>
</evidence>
<keyword evidence="15" id="KW-0520">NAD</keyword>
<dbReference type="GO" id="GO:0046872">
    <property type="term" value="F:metal ion binding"/>
    <property type="evidence" value="ECO:0007669"/>
    <property type="project" value="UniProtKB-KW"/>
</dbReference>
<dbReference type="Pfam" id="PF01761">
    <property type="entry name" value="DHQ_synthase"/>
    <property type="match status" value="1"/>
</dbReference>
<dbReference type="OrthoDB" id="9806583at2"/>
<evidence type="ECO:0000256" key="19">
    <source>
        <dbReference type="NCBIfam" id="TIGR01357"/>
    </source>
</evidence>